<reference evidence="2 3" key="1">
    <citation type="journal article" date="2015" name="Stand. Genomic Sci.">
        <title>Genomic Encyclopedia of Bacterial and Archaeal Type Strains, Phase III: the genomes of soil and plant-associated and newly described type strains.</title>
        <authorList>
            <person name="Whitman W.B."/>
            <person name="Woyke T."/>
            <person name="Klenk H.P."/>
            <person name="Zhou Y."/>
            <person name="Lilburn T.G."/>
            <person name="Beck B.J."/>
            <person name="De Vos P."/>
            <person name="Vandamme P."/>
            <person name="Eisen J.A."/>
            <person name="Garrity G."/>
            <person name="Hugenholtz P."/>
            <person name="Kyrpides N.C."/>
        </authorList>
    </citation>
    <scope>NUCLEOTIDE SEQUENCE [LARGE SCALE GENOMIC DNA]</scope>
    <source>
        <strain evidence="2 3">VKM Ac-2540</strain>
    </source>
</reference>
<comment type="caution">
    <text evidence="2">The sequence shown here is derived from an EMBL/GenBank/DDBJ whole genome shotgun (WGS) entry which is preliminary data.</text>
</comment>
<evidence type="ECO:0000313" key="3">
    <source>
        <dbReference type="Proteomes" id="UP000292027"/>
    </source>
</evidence>
<protein>
    <submittedName>
        <fullName evidence="2">Uncharacterized protein</fullName>
    </submittedName>
</protein>
<sequence>MSEWYGVRAAVVSEKSVRTRPGESTSPESEAEVPPGEEPTADE</sequence>
<dbReference type="Proteomes" id="UP000292027">
    <property type="component" value="Unassembled WGS sequence"/>
</dbReference>
<dbReference type="AlphaFoldDB" id="A0A4Q7VXJ4"/>
<dbReference type="RefSeq" id="WP_277877161.1">
    <property type="nucleotide sequence ID" value="NZ_SHKR01000019.1"/>
</dbReference>
<gene>
    <name evidence="2" type="ORF">EV645_8115</name>
</gene>
<dbReference type="EMBL" id="SHKR01000019">
    <property type="protein sequence ID" value="RZU01285.1"/>
    <property type="molecule type" value="Genomic_DNA"/>
</dbReference>
<evidence type="ECO:0000256" key="1">
    <source>
        <dbReference type="SAM" id="MobiDB-lite"/>
    </source>
</evidence>
<accession>A0A4Q7VXJ4</accession>
<organism evidence="2 3">
    <name type="scientific">Kribbella rubisoli</name>
    <dbReference type="NCBI Taxonomy" id="3075929"/>
    <lineage>
        <taxon>Bacteria</taxon>
        <taxon>Bacillati</taxon>
        <taxon>Actinomycetota</taxon>
        <taxon>Actinomycetes</taxon>
        <taxon>Propionibacteriales</taxon>
        <taxon>Kribbellaceae</taxon>
        <taxon>Kribbella</taxon>
    </lineage>
</organism>
<evidence type="ECO:0000313" key="2">
    <source>
        <dbReference type="EMBL" id="RZU01285.1"/>
    </source>
</evidence>
<keyword evidence="3" id="KW-1185">Reference proteome</keyword>
<proteinExistence type="predicted"/>
<name>A0A4Q7VXJ4_9ACTN</name>
<feature type="region of interest" description="Disordered" evidence="1">
    <location>
        <begin position="13"/>
        <end position="43"/>
    </location>
</feature>